<evidence type="ECO:0000313" key="1">
    <source>
        <dbReference type="EMBL" id="MBB6452669.1"/>
    </source>
</evidence>
<proteinExistence type="predicted"/>
<dbReference type="Proteomes" id="UP000581688">
    <property type="component" value="Unassembled WGS sequence"/>
</dbReference>
<reference evidence="1 2" key="1">
    <citation type="submission" date="2020-08" db="EMBL/GenBank/DDBJ databases">
        <title>Genomic Encyclopedia of Type Strains, Phase IV (KMG-IV): sequencing the most valuable type-strain genomes for metagenomic binning, comparative biology and taxonomic classification.</title>
        <authorList>
            <person name="Goeker M."/>
        </authorList>
    </citation>
    <scope>NUCLEOTIDE SEQUENCE [LARGE SCALE GENOMIC DNA]</scope>
    <source>
        <strain evidence="1 2">DSM 19612</strain>
    </source>
</reference>
<dbReference type="AlphaFoldDB" id="A0A841PUX4"/>
<protein>
    <submittedName>
        <fullName evidence="1">Uncharacterized protein</fullName>
    </submittedName>
</protein>
<comment type="caution">
    <text evidence="1">The sequence shown here is derived from an EMBL/GenBank/DDBJ whole genome shotgun (WGS) entry which is preliminary data.</text>
</comment>
<keyword evidence="2" id="KW-1185">Reference proteome</keyword>
<accession>A0A841PUX4</accession>
<dbReference type="RefSeq" id="WP_174495238.1">
    <property type="nucleotide sequence ID" value="NZ_CADDWK010000003.1"/>
</dbReference>
<dbReference type="EMBL" id="JACHGH010000003">
    <property type="protein sequence ID" value="MBB6452669.1"/>
    <property type="molecule type" value="Genomic_DNA"/>
</dbReference>
<gene>
    <name evidence="1" type="ORF">HNQ94_001115</name>
</gene>
<sequence length="321" mass="36613">MKKMLFSLLFVFIVLFIAFFLWRIQSPLDSGIYVQKHGGSIPLEVEEHLPMGTLQLPIFWVKPHPWAKAPIVEDISLLDQNGKIIAIIEGEYHIDSIDVNNSWQKRVVEADVEVEINGHSSMEDFGKTTIPISENMEDSYTLSALHLTYKEEKLQYPLEDTIKVFPYSSQNVDNPSNSGVEGYVTLLDNNKVKGYILKLVGSPNEILNGILFWLPGMSEDYMEQHVLVSYEDSLDSYLNDKKEFSGEPLTLPHRLKSSKLLLYFPVTEEIKENSKNSIVHIMPYFEFKTGDGQLYVNGGTGGIGPFIKDRKWEQHVIKPID</sequence>
<organism evidence="1 2">
    <name type="scientific">Salirhabdus euzebyi</name>
    <dbReference type="NCBI Taxonomy" id="394506"/>
    <lineage>
        <taxon>Bacteria</taxon>
        <taxon>Bacillati</taxon>
        <taxon>Bacillota</taxon>
        <taxon>Bacilli</taxon>
        <taxon>Bacillales</taxon>
        <taxon>Bacillaceae</taxon>
        <taxon>Salirhabdus</taxon>
    </lineage>
</organism>
<evidence type="ECO:0000313" key="2">
    <source>
        <dbReference type="Proteomes" id="UP000581688"/>
    </source>
</evidence>
<name>A0A841PUX4_9BACI</name>